<evidence type="ECO:0000313" key="8">
    <source>
        <dbReference type="Proteomes" id="UP001558713"/>
    </source>
</evidence>
<comment type="caution">
    <text evidence="7">The sequence shown here is derived from an EMBL/GenBank/DDBJ whole genome shotgun (WGS) entry which is preliminary data.</text>
</comment>
<evidence type="ECO:0000256" key="3">
    <source>
        <dbReference type="ARBA" id="ARBA00023125"/>
    </source>
</evidence>
<reference evidence="7 8" key="1">
    <citation type="submission" date="2024-04" db="EMBL/GenBank/DDBJ databases">
        <title>Genome assembly C_amara_ONT_v2.</title>
        <authorList>
            <person name="Yant L."/>
            <person name="Moore C."/>
            <person name="Slenker M."/>
        </authorList>
    </citation>
    <scope>NUCLEOTIDE SEQUENCE [LARGE SCALE GENOMIC DNA]</scope>
    <source>
        <tissue evidence="7">Leaf</tissue>
    </source>
</reference>
<evidence type="ECO:0000256" key="5">
    <source>
        <dbReference type="ARBA" id="ARBA00023242"/>
    </source>
</evidence>
<feature type="domain" description="NAC" evidence="6">
    <location>
        <begin position="1"/>
        <end position="156"/>
    </location>
</feature>
<dbReference type="InterPro" id="IPR003441">
    <property type="entry name" value="NAC-dom"/>
</dbReference>
<dbReference type="GO" id="GO:0003677">
    <property type="term" value="F:DNA binding"/>
    <property type="evidence" value="ECO:0007669"/>
    <property type="project" value="UniProtKB-KW"/>
</dbReference>
<evidence type="ECO:0000313" key="7">
    <source>
        <dbReference type="EMBL" id="KAL1220320.1"/>
    </source>
</evidence>
<dbReference type="SUPFAM" id="SSF101941">
    <property type="entry name" value="NAC domain"/>
    <property type="match status" value="1"/>
</dbReference>
<dbReference type="Proteomes" id="UP001558713">
    <property type="component" value="Unassembled WGS sequence"/>
</dbReference>
<dbReference type="AlphaFoldDB" id="A0ABD1BSZ9"/>
<dbReference type="Gene3D" id="2.170.150.80">
    <property type="entry name" value="NAC domain"/>
    <property type="match status" value="1"/>
</dbReference>
<evidence type="ECO:0000256" key="4">
    <source>
        <dbReference type="ARBA" id="ARBA00023163"/>
    </source>
</evidence>
<proteinExistence type="predicted"/>
<dbReference type="InterPro" id="IPR036093">
    <property type="entry name" value="NAC_dom_sf"/>
</dbReference>
<dbReference type="PROSITE" id="PS51005">
    <property type="entry name" value="NAC"/>
    <property type="match status" value="1"/>
</dbReference>
<organism evidence="7 8">
    <name type="scientific">Cardamine amara subsp. amara</name>
    <dbReference type="NCBI Taxonomy" id="228776"/>
    <lineage>
        <taxon>Eukaryota</taxon>
        <taxon>Viridiplantae</taxon>
        <taxon>Streptophyta</taxon>
        <taxon>Embryophyta</taxon>
        <taxon>Tracheophyta</taxon>
        <taxon>Spermatophyta</taxon>
        <taxon>Magnoliopsida</taxon>
        <taxon>eudicotyledons</taxon>
        <taxon>Gunneridae</taxon>
        <taxon>Pentapetalae</taxon>
        <taxon>rosids</taxon>
        <taxon>malvids</taxon>
        <taxon>Brassicales</taxon>
        <taxon>Brassicaceae</taxon>
        <taxon>Cardamineae</taxon>
        <taxon>Cardamine</taxon>
    </lineage>
</organism>
<dbReference type="Pfam" id="PF02365">
    <property type="entry name" value="NAM"/>
    <property type="match status" value="1"/>
</dbReference>
<accession>A0ABD1BSZ9</accession>
<keyword evidence="4" id="KW-0804">Transcription</keyword>
<keyword evidence="2" id="KW-0805">Transcription regulation</keyword>
<evidence type="ECO:0000256" key="2">
    <source>
        <dbReference type="ARBA" id="ARBA00023015"/>
    </source>
</evidence>
<name>A0ABD1BSZ9_CARAN</name>
<dbReference type="PANTHER" id="PTHR31989">
    <property type="entry name" value="NAC DOMAIN-CONTAINING PROTEIN 82-RELATED"/>
    <property type="match status" value="1"/>
</dbReference>
<keyword evidence="3" id="KW-0238">DNA-binding</keyword>
<comment type="subcellular location">
    <subcellularLocation>
        <location evidence="1">Nucleus</location>
    </subcellularLocation>
</comment>
<keyword evidence="8" id="KW-1185">Reference proteome</keyword>
<keyword evidence="5" id="KW-0539">Nucleus</keyword>
<dbReference type="GO" id="GO:0005634">
    <property type="term" value="C:nucleus"/>
    <property type="evidence" value="ECO:0007669"/>
    <property type="project" value="UniProtKB-SubCell"/>
</dbReference>
<evidence type="ECO:0000259" key="6">
    <source>
        <dbReference type="PROSITE" id="PS51005"/>
    </source>
</evidence>
<gene>
    <name evidence="7" type="ORF">V5N11_021080</name>
</gene>
<dbReference type="EMBL" id="JBANAX010000157">
    <property type="protein sequence ID" value="KAL1220320.1"/>
    <property type="molecule type" value="Genomic_DNA"/>
</dbReference>
<sequence>MYRYTFNPPEEELISYYLNNKITENDDLVGRQINEVNICHHEPADLPGLAKIESSHTWYFISPVEKFGRLNRTKRASRTGHWKITGNSRKVKDVDGNPIGLKKFLVFQENKRSSTSSSTTTSTNQQHNYSWIIHEFHSFFDHPNKDAFVLCKLTKKTRTRRSGPVADSSPAATDLSPILTSFHILNHSQMLTENKNTVEDYGGDYCNDLEELLPKFHTTKTISNGKNPSWGSYHYL</sequence>
<evidence type="ECO:0000256" key="1">
    <source>
        <dbReference type="ARBA" id="ARBA00004123"/>
    </source>
</evidence>
<protein>
    <submittedName>
        <fullName evidence="7">NAC domain-containing protein 62</fullName>
    </submittedName>
</protein>